<dbReference type="SMART" id="SM00382">
    <property type="entry name" value="AAA"/>
    <property type="match status" value="1"/>
</dbReference>
<dbReference type="GO" id="GO:0005524">
    <property type="term" value="F:ATP binding"/>
    <property type="evidence" value="ECO:0007669"/>
    <property type="project" value="UniProtKB-KW"/>
</dbReference>
<dbReference type="RefSeq" id="WP_376978763.1">
    <property type="nucleotide sequence ID" value="NZ_JBHLSV010000004.1"/>
</dbReference>
<feature type="domain" description="ABC transporter" evidence="6">
    <location>
        <begin position="22"/>
        <end position="255"/>
    </location>
</feature>
<keyword evidence="5" id="KW-0046">Antibiotic resistance</keyword>
<sequence>MILAENLVKEFSRPARVEGPFAGLRSFFSAKRVVTRAVDDMSLRIDDGEIVGYLGPNGAGKSTTIKMLTGILRPTSGRVEVEGVVPWQDRRANARNIGAVFGQRSQLWLDLPLRDSFELIAKLYGLSPADYRRSLEQFVDLLDMGPFLDTSVRSLSLGQRMRGDIVAAMLYRPPVLYLDEPTVGLDVVAKTRIRAFIAEQNRTEGTTILLTTHDLADIEQLARRVVIIDEGRLLYDGDLTSLRDRYAPFREVVVTAAHIPAGLDLDGLELREVQDTGTAGEQRASFRFSPAALPAPAAISRITSALEVTDLTSREPGVEDVIHRIYTERGVVR</sequence>
<dbReference type="PANTHER" id="PTHR42711">
    <property type="entry name" value="ABC TRANSPORTER ATP-BINDING PROTEIN"/>
    <property type="match status" value="1"/>
</dbReference>
<evidence type="ECO:0000313" key="8">
    <source>
        <dbReference type="Proteomes" id="UP001589793"/>
    </source>
</evidence>
<dbReference type="PANTHER" id="PTHR42711:SF1">
    <property type="entry name" value="ABC-TRANSPORT PROTEIN, ATP-BINDING COMPONENT"/>
    <property type="match status" value="1"/>
</dbReference>
<comment type="subcellular location">
    <subcellularLocation>
        <location evidence="1">Cell membrane</location>
        <topology evidence="1">Peripheral membrane protein</topology>
    </subcellularLocation>
</comment>
<protein>
    <submittedName>
        <fullName evidence="7">ATP-binding cassette domain-containing protein</fullName>
    </submittedName>
</protein>
<dbReference type="InterPro" id="IPR003439">
    <property type="entry name" value="ABC_transporter-like_ATP-bd"/>
</dbReference>
<proteinExistence type="predicted"/>
<keyword evidence="4 7" id="KW-0067">ATP-binding</keyword>
<dbReference type="InterPro" id="IPR050763">
    <property type="entry name" value="ABC_transporter_ATP-binding"/>
</dbReference>
<dbReference type="PROSITE" id="PS50893">
    <property type="entry name" value="ABC_TRANSPORTER_2"/>
    <property type="match status" value="1"/>
</dbReference>
<accession>A0ABV6R8J1</accession>
<evidence type="ECO:0000256" key="3">
    <source>
        <dbReference type="ARBA" id="ARBA00022741"/>
    </source>
</evidence>
<dbReference type="Pfam" id="PF00005">
    <property type="entry name" value="ABC_tran"/>
    <property type="match status" value="1"/>
</dbReference>
<dbReference type="InterPro" id="IPR003593">
    <property type="entry name" value="AAA+_ATPase"/>
</dbReference>
<evidence type="ECO:0000256" key="4">
    <source>
        <dbReference type="ARBA" id="ARBA00022840"/>
    </source>
</evidence>
<evidence type="ECO:0000256" key="1">
    <source>
        <dbReference type="ARBA" id="ARBA00004202"/>
    </source>
</evidence>
<dbReference type="Proteomes" id="UP001589793">
    <property type="component" value="Unassembled WGS sequence"/>
</dbReference>
<organism evidence="7 8">
    <name type="scientific">Brachybacterium hainanense</name>
    <dbReference type="NCBI Taxonomy" id="1541174"/>
    <lineage>
        <taxon>Bacteria</taxon>
        <taxon>Bacillati</taxon>
        <taxon>Actinomycetota</taxon>
        <taxon>Actinomycetes</taxon>
        <taxon>Micrococcales</taxon>
        <taxon>Dermabacteraceae</taxon>
        <taxon>Brachybacterium</taxon>
    </lineage>
</organism>
<reference evidence="7 8" key="1">
    <citation type="submission" date="2024-09" db="EMBL/GenBank/DDBJ databases">
        <authorList>
            <person name="Sun Q."/>
            <person name="Mori K."/>
        </authorList>
    </citation>
    <scope>NUCLEOTIDE SEQUENCE [LARGE SCALE GENOMIC DNA]</scope>
    <source>
        <strain evidence="7 8">CICC 10874</strain>
    </source>
</reference>
<evidence type="ECO:0000313" key="7">
    <source>
        <dbReference type="EMBL" id="MFC0673301.1"/>
    </source>
</evidence>
<dbReference type="SUPFAM" id="SSF52540">
    <property type="entry name" value="P-loop containing nucleoside triphosphate hydrolases"/>
    <property type="match status" value="1"/>
</dbReference>
<gene>
    <name evidence="7" type="ORF">ACFFF6_04940</name>
</gene>
<name>A0ABV6R8J1_9MICO</name>
<dbReference type="EMBL" id="JBHLSV010000004">
    <property type="protein sequence ID" value="MFC0673301.1"/>
    <property type="molecule type" value="Genomic_DNA"/>
</dbReference>
<keyword evidence="8" id="KW-1185">Reference proteome</keyword>
<dbReference type="Gene3D" id="3.40.50.300">
    <property type="entry name" value="P-loop containing nucleotide triphosphate hydrolases"/>
    <property type="match status" value="1"/>
</dbReference>
<evidence type="ECO:0000256" key="5">
    <source>
        <dbReference type="ARBA" id="ARBA00023251"/>
    </source>
</evidence>
<evidence type="ECO:0000259" key="6">
    <source>
        <dbReference type="PROSITE" id="PS50893"/>
    </source>
</evidence>
<keyword evidence="3" id="KW-0547">Nucleotide-binding</keyword>
<evidence type="ECO:0000256" key="2">
    <source>
        <dbReference type="ARBA" id="ARBA00022448"/>
    </source>
</evidence>
<keyword evidence="2" id="KW-0813">Transport</keyword>
<comment type="caution">
    <text evidence="7">The sequence shown here is derived from an EMBL/GenBank/DDBJ whole genome shotgun (WGS) entry which is preliminary data.</text>
</comment>
<dbReference type="InterPro" id="IPR027417">
    <property type="entry name" value="P-loop_NTPase"/>
</dbReference>